<feature type="region of interest" description="Disordered" evidence="1">
    <location>
        <begin position="43"/>
        <end position="72"/>
    </location>
</feature>
<proteinExistence type="predicted"/>
<feature type="compositionally biased region" description="Basic and acidic residues" evidence="1">
    <location>
        <begin position="43"/>
        <end position="52"/>
    </location>
</feature>
<keyword evidence="2" id="KW-1185">Reference proteome</keyword>
<evidence type="ECO:0000313" key="2">
    <source>
        <dbReference type="Proteomes" id="UP000887578"/>
    </source>
</evidence>
<sequence length="245" mass="28451">MYGKTNINICVHILAIDIKFSEFKIVDQIVKYLEEESEAQRIKRFTDQKDGNKQSSSRRTGSKSTRNRKRKIQEIVDTTYSPADTDNFIKESGPSLPPLANIMHRTRIDRLPRPPIRPQLSHITIMQPAKQSLRQPLGQSIRRVIPEPIGQIIPQVIQRPIGQIIQERIQRPIGQIIQERIQRPIGQIIQERIQRPIGQIIPQVIQRPIGQIIQERIPRHLVSNQRRIDDNPHTTETEEVREALK</sequence>
<reference evidence="3" key="1">
    <citation type="submission" date="2022-11" db="UniProtKB">
        <authorList>
            <consortium name="WormBaseParasite"/>
        </authorList>
    </citation>
    <scope>IDENTIFICATION</scope>
</reference>
<evidence type="ECO:0000313" key="3">
    <source>
        <dbReference type="WBParaSite" id="PDA_v2.g12479.t1"/>
    </source>
</evidence>
<evidence type="ECO:0000256" key="1">
    <source>
        <dbReference type="SAM" id="MobiDB-lite"/>
    </source>
</evidence>
<dbReference type="Proteomes" id="UP000887578">
    <property type="component" value="Unplaced"/>
</dbReference>
<feature type="compositionally biased region" description="Low complexity" evidence="1">
    <location>
        <begin position="53"/>
        <end position="64"/>
    </location>
</feature>
<accession>A0A914PCN3</accession>
<dbReference type="WBParaSite" id="PDA_v2.g12479.t1">
    <property type="protein sequence ID" value="PDA_v2.g12479.t1"/>
    <property type="gene ID" value="PDA_v2.g12479"/>
</dbReference>
<name>A0A914PCN3_9BILA</name>
<feature type="compositionally biased region" description="Basic and acidic residues" evidence="1">
    <location>
        <begin position="226"/>
        <end position="245"/>
    </location>
</feature>
<organism evidence="2 3">
    <name type="scientific">Panagrolaimus davidi</name>
    <dbReference type="NCBI Taxonomy" id="227884"/>
    <lineage>
        <taxon>Eukaryota</taxon>
        <taxon>Metazoa</taxon>
        <taxon>Ecdysozoa</taxon>
        <taxon>Nematoda</taxon>
        <taxon>Chromadorea</taxon>
        <taxon>Rhabditida</taxon>
        <taxon>Tylenchina</taxon>
        <taxon>Panagrolaimomorpha</taxon>
        <taxon>Panagrolaimoidea</taxon>
        <taxon>Panagrolaimidae</taxon>
        <taxon>Panagrolaimus</taxon>
    </lineage>
</organism>
<feature type="region of interest" description="Disordered" evidence="1">
    <location>
        <begin position="223"/>
        <end position="245"/>
    </location>
</feature>
<dbReference type="AlphaFoldDB" id="A0A914PCN3"/>
<protein>
    <submittedName>
        <fullName evidence="3">Uncharacterized protein</fullName>
    </submittedName>
</protein>